<gene>
    <name evidence="2" type="ORF">NBR_LOCUS5356</name>
</gene>
<name>A0A0N4XS53_NIPBR</name>
<evidence type="ECO:0000256" key="1">
    <source>
        <dbReference type="SAM" id="MobiDB-lite"/>
    </source>
</evidence>
<dbReference type="AlphaFoldDB" id="A0A0N4XS53"/>
<sequence>MSRWSSPQYYKKLDEKSESKNSQKSKTRSPLKRQKQKSLYDNFYEDYEKMNETYFNDGTSDEYEIRRTPTGRKLSDDIDESLGIEYDDEQPFAVTESLVKSLERANEAVVPVELDKLDGFHASFNNDIEYYGDISTGIVTTTQAPPTTSLLPTTTFLAPTTFGTYFSTGKRSFTLGSRVAL</sequence>
<reference evidence="4" key="1">
    <citation type="submission" date="2017-02" db="UniProtKB">
        <authorList>
            <consortium name="WormBaseParasite"/>
        </authorList>
    </citation>
    <scope>IDENTIFICATION</scope>
</reference>
<dbReference type="Proteomes" id="UP000271162">
    <property type="component" value="Unassembled WGS sequence"/>
</dbReference>
<proteinExistence type="predicted"/>
<accession>A0A0N4XS53</accession>
<protein>
    <submittedName>
        <fullName evidence="2 4">Uncharacterized protein</fullName>
    </submittedName>
</protein>
<evidence type="ECO:0000313" key="4">
    <source>
        <dbReference type="WBParaSite" id="NBR_0000535501-mRNA-1"/>
    </source>
</evidence>
<dbReference type="EMBL" id="UYSL01012641">
    <property type="protein sequence ID" value="VDL68945.1"/>
    <property type="molecule type" value="Genomic_DNA"/>
</dbReference>
<reference evidence="2 3" key="2">
    <citation type="submission" date="2018-11" db="EMBL/GenBank/DDBJ databases">
        <authorList>
            <consortium name="Pathogen Informatics"/>
        </authorList>
    </citation>
    <scope>NUCLEOTIDE SEQUENCE [LARGE SCALE GENOMIC DNA]</scope>
</reference>
<evidence type="ECO:0000313" key="3">
    <source>
        <dbReference type="Proteomes" id="UP000271162"/>
    </source>
</evidence>
<feature type="region of interest" description="Disordered" evidence="1">
    <location>
        <begin position="1"/>
        <end position="37"/>
    </location>
</feature>
<feature type="compositionally biased region" description="Basic residues" evidence="1">
    <location>
        <begin position="23"/>
        <end position="36"/>
    </location>
</feature>
<dbReference type="WBParaSite" id="NBR_0000535501-mRNA-1">
    <property type="protein sequence ID" value="NBR_0000535501-mRNA-1"/>
    <property type="gene ID" value="NBR_0000535501"/>
</dbReference>
<keyword evidence="3" id="KW-1185">Reference proteome</keyword>
<evidence type="ECO:0000313" key="2">
    <source>
        <dbReference type="EMBL" id="VDL68945.1"/>
    </source>
</evidence>
<feature type="compositionally biased region" description="Basic and acidic residues" evidence="1">
    <location>
        <begin position="11"/>
        <end position="21"/>
    </location>
</feature>
<organism evidence="4">
    <name type="scientific">Nippostrongylus brasiliensis</name>
    <name type="common">Rat hookworm</name>
    <dbReference type="NCBI Taxonomy" id="27835"/>
    <lineage>
        <taxon>Eukaryota</taxon>
        <taxon>Metazoa</taxon>
        <taxon>Ecdysozoa</taxon>
        <taxon>Nematoda</taxon>
        <taxon>Chromadorea</taxon>
        <taxon>Rhabditida</taxon>
        <taxon>Rhabditina</taxon>
        <taxon>Rhabditomorpha</taxon>
        <taxon>Strongyloidea</taxon>
        <taxon>Heligmosomidae</taxon>
        <taxon>Nippostrongylus</taxon>
    </lineage>
</organism>